<dbReference type="Pfam" id="PF13417">
    <property type="entry name" value="GST_N_3"/>
    <property type="match status" value="1"/>
</dbReference>
<evidence type="ECO:0000259" key="2">
    <source>
        <dbReference type="PROSITE" id="PS50404"/>
    </source>
</evidence>
<dbReference type="Gramene" id="TraesARI3B03G01797350.1">
    <property type="protein sequence ID" value="TraesARI3B03G01797350.1"/>
    <property type="gene ID" value="TraesARI3B03G01797350"/>
</dbReference>
<dbReference type="Gramene" id="TraesLDM3B03G01765910.1">
    <property type="protein sequence ID" value="TraesLDM3B03G01765910.1"/>
    <property type="gene ID" value="TraesLDM3B03G01765910"/>
</dbReference>
<dbReference type="GO" id="GO:0005829">
    <property type="term" value="C:cytosol"/>
    <property type="evidence" value="ECO:0007669"/>
    <property type="project" value="UniProtKB-SubCell"/>
</dbReference>
<sequence>MGEATMNIIGAFGSTFSHRVKLALSPKGVPYELALEDLANKSELLLTHNSVHRMVAVLLHDGRSIRESLFIVEYVDEAFHGPPHLPANIHNDQKEQLNGKKFFGRDAIGLVDITVGGLAGALAGRLRGDLRGDAGCRRGIPRSLPLGEGLRRGGGRREVVPVGYGKWRYLAKKKDMK</sequence>
<dbReference type="SUPFAM" id="SSF52833">
    <property type="entry name" value="Thioredoxin-like"/>
    <property type="match status" value="1"/>
</dbReference>
<dbReference type="Gramene" id="TraesJUL3B03G01782990.1">
    <property type="protein sequence ID" value="TraesJUL3B03G01782990.1"/>
    <property type="gene ID" value="TraesJUL3B03G01782990"/>
</dbReference>
<comment type="catalytic activity">
    <reaction evidence="1">
        <text>RX + glutathione = an S-substituted glutathione + a halide anion + H(+)</text>
        <dbReference type="Rhea" id="RHEA:16437"/>
        <dbReference type="ChEBI" id="CHEBI:15378"/>
        <dbReference type="ChEBI" id="CHEBI:16042"/>
        <dbReference type="ChEBI" id="CHEBI:17792"/>
        <dbReference type="ChEBI" id="CHEBI:57925"/>
        <dbReference type="ChEBI" id="CHEBI:90779"/>
        <dbReference type="EC" id="2.5.1.18"/>
    </reaction>
</comment>
<dbReference type="GO" id="GO:0004364">
    <property type="term" value="F:glutathione transferase activity"/>
    <property type="evidence" value="ECO:0007669"/>
    <property type="project" value="UniProtKB-UniRule"/>
</dbReference>
<evidence type="ECO:0000256" key="1">
    <source>
        <dbReference type="RuleBase" id="RU369102"/>
    </source>
</evidence>
<comment type="subcellular location">
    <subcellularLocation>
        <location evidence="1">Cytoplasm</location>
        <location evidence="1">Cytosol</location>
    </subcellularLocation>
</comment>
<dbReference type="EC" id="2.5.1.18" evidence="1"/>
<keyword evidence="1" id="KW-0808">Transferase</keyword>
<feature type="domain" description="GST N-terminal" evidence="2">
    <location>
        <begin position="4"/>
        <end position="83"/>
    </location>
</feature>
<keyword evidence="1" id="KW-0963">Cytoplasm</keyword>
<name>A0A077S8A3_WHEAT</name>
<dbReference type="InterPro" id="IPR036249">
    <property type="entry name" value="Thioredoxin-like_sf"/>
</dbReference>
<evidence type="ECO:0000313" key="3">
    <source>
        <dbReference type="EMBL" id="CDM86450.1"/>
    </source>
</evidence>
<organism evidence="3">
    <name type="scientific">Triticum aestivum</name>
    <name type="common">Wheat</name>
    <dbReference type="NCBI Taxonomy" id="4565"/>
    <lineage>
        <taxon>Eukaryota</taxon>
        <taxon>Viridiplantae</taxon>
        <taxon>Streptophyta</taxon>
        <taxon>Embryophyta</taxon>
        <taxon>Tracheophyta</taxon>
        <taxon>Spermatophyta</taxon>
        <taxon>Magnoliopsida</taxon>
        <taxon>Liliopsida</taxon>
        <taxon>Poales</taxon>
        <taxon>Poaceae</taxon>
        <taxon>BOP clade</taxon>
        <taxon>Pooideae</taxon>
        <taxon>Triticodae</taxon>
        <taxon>Triticeae</taxon>
        <taxon>Triticinae</taxon>
        <taxon>Triticum</taxon>
    </lineage>
</organism>
<dbReference type="Gramene" id="TraesLAC3B03G01708860.1">
    <property type="protein sequence ID" value="TraesLAC3B03G01708860.1"/>
    <property type="gene ID" value="TraesLAC3B03G01708860"/>
</dbReference>
<dbReference type="InterPro" id="IPR004045">
    <property type="entry name" value="Glutathione_S-Trfase_N"/>
</dbReference>
<dbReference type="ExpressionAtlas" id="A0A077S8A3">
    <property type="expression patterns" value="differential"/>
</dbReference>
<accession>A0A077S8A3</accession>
<comment type="function">
    <text evidence="1">Is involved in the conjugation of reduced glutathione to a wide number of exogenous and endogenous hydrophobic electrophiles.</text>
</comment>
<dbReference type="Gramene" id="TraesSYM3B03G01791140.1">
    <property type="protein sequence ID" value="TraesSYM3B03G01791140.1"/>
    <property type="gene ID" value="TraesSYM3B03G01791140"/>
</dbReference>
<proteinExistence type="inferred from homology"/>
<gene>
    <name evidence="3" type="ORF">TRAES_3BF089000100CFD_c1</name>
</gene>
<dbReference type="PANTHER" id="PTHR11260:SF773">
    <property type="entry name" value="GLUTATHIONE S-TRANSFERASE U26"/>
    <property type="match status" value="1"/>
</dbReference>
<reference evidence="3" key="1">
    <citation type="journal article" date="2014" name="Science">
        <title>Structural and functional partitioning of bread wheat chromosome 3B.</title>
        <authorList>
            <person name="Choulet F."/>
            <person name="Alberti A."/>
            <person name="Theil S."/>
            <person name="Glover N."/>
            <person name="Barbe V."/>
            <person name="Daron J."/>
            <person name="Pingault L."/>
            <person name="Sourdille P."/>
            <person name="Couloux A."/>
            <person name="Paux E."/>
            <person name="Leroy P."/>
            <person name="Mangenot S."/>
            <person name="Guilhot N."/>
            <person name="Le Gouis J."/>
            <person name="Balfourier F."/>
            <person name="Alaux M."/>
            <person name="Jamilloux V."/>
            <person name="Poulain J."/>
            <person name="Durand C."/>
            <person name="Bellec A."/>
            <person name="Gaspin C."/>
            <person name="Safar J."/>
            <person name="Dolezel J."/>
            <person name="Rogers J."/>
            <person name="Vandepoele K."/>
            <person name="Aury J.M."/>
            <person name="Mayer K."/>
            <person name="Berges H."/>
            <person name="Quesneville H."/>
            <person name="Wincker P."/>
            <person name="Feuillet C."/>
        </authorList>
    </citation>
    <scope>NUCLEOTIDE SEQUENCE</scope>
</reference>
<dbReference type="HOGENOM" id="CLU_1520503_0_0_1"/>
<dbReference type="Gramene" id="TraesMAC3B03G01766500.1">
    <property type="protein sequence ID" value="TraesMAC3B03G01766500.1"/>
    <property type="gene ID" value="TraesMAC3B03G01766500"/>
</dbReference>
<dbReference type="Gramene" id="TraesSTA3B03G01757140.1">
    <property type="protein sequence ID" value="TraesSTA3B03G01757140.1"/>
    <property type="gene ID" value="TraesSTA3B03G01757140"/>
</dbReference>
<dbReference type="AlphaFoldDB" id="A0A077S8A3"/>
<comment type="similarity">
    <text evidence="1">Belongs to the GST superfamily.</text>
</comment>
<dbReference type="EMBL" id="HG670306">
    <property type="protein sequence ID" value="CDM86450.1"/>
    <property type="molecule type" value="Genomic_DNA"/>
</dbReference>
<protein>
    <recommendedName>
        <fullName evidence="1">Glutathione S-transferase</fullName>
        <ecNumber evidence="1">2.5.1.18</ecNumber>
    </recommendedName>
</protein>
<dbReference type="Gene3D" id="3.40.30.10">
    <property type="entry name" value="Glutaredoxin"/>
    <property type="match status" value="1"/>
</dbReference>
<dbReference type="PROSITE" id="PS50404">
    <property type="entry name" value="GST_NTER"/>
    <property type="match status" value="1"/>
</dbReference>
<dbReference type="InterPro" id="IPR045073">
    <property type="entry name" value="Omega/Tau-like"/>
</dbReference>
<dbReference type="Gramene" id="TraesNOR3B03G01792260.1">
    <property type="protein sequence ID" value="TraesNOR3B03G01792260.1"/>
    <property type="gene ID" value="TraesNOR3B03G01792260"/>
</dbReference>
<dbReference type="PANTHER" id="PTHR11260">
    <property type="entry name" value="GLUTATHIONE S-TRANSFERASE, GST, SUPERFAMILY, GST DOMAIN CONTAINING"/>
    <property type="match status" value="1"/>
</dbReference>